<dbReference type="PROSITE" id="PS00211">
    <property type="entry name" value="ABC_TRANSPORTER_1"/>
    <property type="match status" value="1"/>
</dbReference>
<accession>A0AAW3T7F1</accession>
<feature type="domain" description="ABC transporter" evidence="3">
    <location>
        <begin position="8"/>
        <end position="222"/>
    </location>
</feature>
<evidence type="ECO:0000256" key="1">
    <source>
        <dbReference type="ARBA" id="ARBA00022741"/>
    </source>
</evidence>
<dbReference type="PANTHER" id="PTHR24220">
    <property type="entry name" value="IMPORT ATP-BINDING PROTEIN"/>
    <property type="match status" value="1"/>
</dbReference>
<dbReference type="Gene3D" id="3.40.50.300">
    <property type="entry name" value="P-loop containing nucleotide triphosphate hydrolases"/>
    <property type="match status" value="1"/>
</dbReference>
<dbReference type="InterPro" id="IPR003593">
    <property type="entry name" value="AAA+_ATPase"/>
</dbReference>
<keyword evidence="2" id="KW-0067">ATP-binding</keyword>
<organism evidence="4 5">
    <name type="scientific">Curtobacterium pusillum</name>
    <dbReference type="NCBI Taxonomy" id="69373"/>
    <lineage>
        <taxon>Bacteria</taxon>
        <taxon>Bacillati</taxon>
        <taxon>Actinomycetota</taxon>
        <taxon>Actinomycetes</taxon>
        <taxon>Micrococcales</taxon>
        <taxon>Microbacteriaceae</taxon>
        <taxon>Curtobacterium</taxon>
    </lineage>
</organism>
<dbReference type="InterPro" id="IPR003439">
    <property type="entry name" value="ABC_transporter-like_ATP-bd"/>
</dbReference>
<evidence type="ECO:0000313" key="4">
    <source>
        <dbReference type="EMBL" id="MBA8990774.1"/>
    </source>
</evidence>
<protein>
    <submittedName>
        <fullName evidence="4">ABC-type lipoprotein export system ATPase subunit</fullName>
    </submittedName>
</protein>
<dbReference type="GO" id="GO:0016887">
    <property type="term" value="F:ATP hydrolysis activity"/>
    <property type="evidence" value="ECO:0007669"/>
    <property type="project" value="InterPro"/>
</dbReference>
<dbReference type="Pfam" id="PF00005">
    <property type="entry name" value="ABC_tran"/>
    <property type="match status" value="1"/>
</dbReference>
<dbReference type="Proteomes" id="UP000590225">
    <property type="component" value="Unassembled WGS sequence"/>
</dbReference>
<dbReference type="GO" id="GO:0005524">
    <property type="term" value="F:ATP binding"/>
    <property type="evidence" value="ECO:0007669"/>
    <property type="project" value="UniProtKB-KW"/>
</dbReference>
<evidence type="ECO:0000256" key="2">
    <source>
        <dbReference type="ARBA" id="ARBA00022840"/>
    </source>
</evidence>
<comment type="caution">
    <text evidence="4">The sequence shown here is derived from an EMBL/GenBank/DDBJ whole genome shotgun (WGS) entry which is preliminary data.</text>
</comment>
<dbReference type="InterPro" id="IPR027417">
    <property type="entry name" value="P-loop_NTPase"/>
</dbReference>
<dbReference type="GO" id="GO:0005886">
    <property type="term" value="C:plasma membrane"/>
    <property type="evidence" value="ECO:0007669"/>
    <property type="project" value="TreeGrafter"/>
</dbReference>
<reference evidence="4 5" key="1">
    <citation type="submission" date="2020-07" db="EMBL/GenBank/DDBJ databases">
        <title>Above-ground endophytic microbial communities from plants in different locations in the United States.</title>
        <authorList>
            <person name="Frank C."/>
        </authorList>
    </citation>
    <scope>NUCLEOTIDE SEQUENCE [LARGE SCALE GENOMIC DNA]</scope>
    <source>
        <strain evidence="4 5">WPL5_2</strain>
    </source>
</reference>
<evidence type="ECO:0000259" key="3">
    <source>
        <dbReference type="PROSITE" id="PS50893"/>
    </source>
</evidence>
<dbReference type="EMBL" id="JACGXP010000003">
    <property type="protein sequence ID" value="MBA8990774.1"/>
    <property type="molecule type" value="Genomic_DNA"/>
</dbReference>
<dbReference type="GO" id="GO:0022857">
    <property type="term" value="F:transmembrane transporter activity"/>
    <property type="evidence" value="ECO:0007669"/>
    <property type="project" value="TreeGrafter"/>
</dbReference>
<dbReference type="InterPro" id="IPR033379">
    <property type="entry name" value="Acid_Pase_AS"/>
</dbReference>
<gene>
    <name evidence="4" type="ORF">FHW23_002039</name>
</gene>
<dbReference type="InterPro" id="IPR015854">
    <property type="entry name" value="ABC_transpr_LolD-like"/>
</dbReference>
<keyword evidence="1" id="KW-0547">Nucleotide-binding</keyword>
<proteinExistence type="predicted"/>
<dbReference type="InterPro" id="IPR017871">
    <property type="entry name" value="ABC_transporter-like_CS"/>
</dbReference>
<dbReference type="PROSITE" id="PS50893">
    <property type="entry name" value="ABC_TRANSPORTER_2"/>
    <property type="match status" value="1"/>
</dbReference>
<sequence length="223" mass="23888">MPDDQATVTVTSLNHTVRKRAVLAGLDLTAEAGTVHAVLGSSGVGKSTLLRLIGGLERPSGGTIRAFGQQVESLRRGALRRYLRDTVGFVFQDAGLVERWTVKKNIAAAQVASSRTPVSTPLSIEAAADRVDLPIRLLESRATELSGGERQRVSIARILVRKPPLVLLDEPTSALDELRTQMIAELIRDLADEGAVVLVVSHDTTLSDISDARTVLREPATVA</sequence>
<evidence type="ECO:0000313" key="5">
    <source>
        <dbReference type="Proteomes" id="UP000590225"/>
    </source>
</evidence>
<dbReference type="SMART" id="SM00382">
    <property type="entry name" value="AAA"/>
    <property type="match status" value="1"/>
</dbReference>
<name>A0AAW3T7F1_9MICO</name>
<dbReference type="SUPFAM" id="SSF52540">
    <property type="entry name" value="P-loop containing nucleoside triphosphate hydrolases"/>
    <property type="match status" value="1"/>
</dbReference>
<keyword evidence="4" id="KW-0449">Lipoprotein</keyword>
<dbReference type="PROSITE" id="PS00778">
    <property type="entry name" value="HIS_ACID_PHOSPHAT_2"/>
    <property type="match status" value="1"/>
</dbReference>
<dbReference type="AlphaFoldDB" id="A0AAW3T7F1"/>
<dbReference type="RefSeq" id="WP_182516077.1">
    <property type="nucleotide sequence ID" value="NZ_JACGXP010000003.1"/>
</dbReference>